<evidence type="ECO:0000313" key="2">
    <source>
        <dbReference type="EMBL" id="PSJ65182.1"/>
    </source>
</evidence>
<dbReference type="SUPFAM" id="SSF69287">
    <property type="entry name" value="Urease metallochaperone UreE, N-terminal domain"/>
    <property type="match status" value="1"/>
</dbReference>
<dbReference type="Proteomes" id="UP000241229">
    <property type="component" value="Unassembled WGS sequence"/>
</dbReference>
<name>A0A2P7SRT4_9HYPH</name>
<dbReference type="SMART" id="SM00988">
    <property type="entry name" value="UreE_N"/>
    <property type="match status" value="1"/>
</dbReference>
<dbReference type="RefSeq" id="WP_106770522.1">
    <property type="nucleotide sequence ID" value="NZ_PXYK01000002.1"/>
</dbReference>
<comment type="caution">
    <text evidence="2">The sequence shown here is derived from an EMBL/GenBank/DDBJ whole genome shotgun (WGS) entry which is preliminary data.</text>
</comment>
<feature type="domain" description="UreE urease accessory N-terminal" evidence="1">
    <location>
        <begin position="16"/>
        <end position="78"/>
    </location>
</feature>
<dbReference type="EMBL" id="PXYK01000002">
    <property type="protein sequence ID" value="PSJ65182.1"/>
    <property type="molecule type" value="Genomic_DNA"/>
</dbReference>
<keyword evidence="3" id="KW-1185">Reference proteome</keyword>
<dbReference type="Pfam" id="PF02814">
    <property type="entry name" value="UreE_N"/>
    <property type="match status" value="1"/>
</dbReference>
<dbReference type="OrthoDB" id="7376380at2"/>
<evidence type="ECO:0000313" key="3">
    <source>
        <dbReference type="Proteomes" id="UP000241229"/>
    </source>
</evidence>
<proteinExistence type="predicted"/>
<reference evidence="2 3" key="1">
    <citation type="submission" date="2018-03" db="EMBL/GenBank/DDBJ databases">
        <title>The draft genome of Mesorhizobium sp. 6GN-30.</title>
        <authorList>
            <person name="Liu L."/>
            <person name="Li L."/>
            <person name="Wang T."/>
            <person name="Zhang X."/>
            <person name="Liang L."/>
        </authorList>
    </citation>
    <scope>NUCLEOTIDE SEQUENCE [LARGE SCALE GENOMIC DNA]</scope>
    <source>
        <strain evidence="2 3">6GN30</strain>
    </source>
</reference>
<organism evidence="2 3">
    <name type="scientific">Kumtagia ephedrae</name>
    <dbReference type="NCBI Taxonomy" id="2116701"/>
    <lineage>
        <taxon>Bacteria</taxon>
        <taxon>Pseudomonadati</taxon>
        <taxon>Pseudomonadota</taxon>
        <taxon>Alphaproteobacteria</taxon>
        <taxon>Hyphomicrobiales</taxon>
        <taxon>Phyllobacteriaceae</taxon>
        <taxon>Kumtagia</taxon>
    </lineage>
</organism>
<evidence type="ECO:0000259" key="1">
    <source>
        <dbReference type="SMART" id="SM00988"/>
    </source>
</evidence>
<accession>A0A2P7SRT4</accession>
<dbReference type="InterPro" id="IPR036118">
    <property type="entry name" value="UreE_N_sf"/>
</dbReference>
<protein>
    <submittedName>
        <fullName evidence="2">Urease accessory protein UreE</fullName>
    </submittedName>
</protein>
<sequence length="150" mass="16681">MLRVDSLLGASTDHSLHDRLHHLEHHGAVEVVKIAVADLDRRRLLARTEKGEEVAITLPRDQKLFDGAVLLLDDKRAIVVRAGEQRWLRLSPHSASDALELGYHAGNLHWRVRFDGDDLLVSLDGPAATYAARIEPMIEGGRVTVSEESE</sequence>
<dbReference type="InterPro" id="IPR004029">
    <property type="entry name" value="UreE_N"/>
</dbReference>
<dbReference type="AlphaFoldDB" id="A0A2P7SRT4"/>
<dbReference type="Gene3D" id="2.60.260.20">
    <property type="entry name" value="Urease metallochaperone UreE, N-terminal domain"/>
    <property type="match status" value="1"/>
</dbReference>
<gene>
    <name evidence="2" type="ORF">C7I84_02210</name>
</gene>
<dbReference type="NCBIfam" id="NF009752">
    <property type="entry name" value="PRK13261.1-2"/>
    <property type="match status" value="1"/>
</dbReference>